<sequence>MGNSKSVETKEKDRLTTGTASIKKPSSSSTRGSGSLSGSQPKKPLLNASQRSIIKYCLDNAKEDMTDRIVRRVGEKKEEFKMFIETLPKEEKVQYTDSLKEFLFLVCNSLTDSEFVQKISNEYGQKQASLRTKGFKPDFFAGTADAVTTECTFLDGAAHAPSETAGAWSELSTFVFSNVRDGYYQELRKQRKNSTTQSKIKLSEMAQESKDDELTRSSTSPEKSGDNNSKDNSRSSKEGTPQFLLPPDTVY</sequence>
<evidence type="ECO:0000256" key="1">
    <source>
        <dbReference type="SAM" id="MobiDB-lite"/>
    </source>
</evidence>
<name>A0AAV5VH72_9BILA</name>
<reference evidence="2" key="1">
    <citation type="submission" date="2023-10" db="EMBL/GenBank/DDBJ databases">
        <title>Genome assembly of Pristionchus species.</title>
        <authorList>
            <person name="Yoshida K."/>
            <person name="Sommer R.J."/>
        </authorList>
    </citation>
    <scope>NUCLEOTIDE SEQUENCE</scope>
    <source>
        <strain evidence="2">RS5133</strain>
    </source>
</reference>
<gene>
    <name evidence="2" type="ORF">PFISCL1PPCAC_10369</name>
</gene>
<dbReference type="InterPro" id="IPR012292">
    <property type="entry name" value="Globin/Proto"/>
</dbReference>
<dbReference type="GO" id="GO:0019825">
    <property type="term" value="F:oxygen binding"/>
    <property type="evidence" value="ECO:0007669"/>
    <property type="project" value="InterPro"/>
</dbReference>
<dbReference type="Proteomes" id="UP001432322">
    <property type="component" value="Unassembled WGS sequence"/>
</dbReference>
<evidence type="ECO:0000313" key="2">
    <source>
        <dbReference type="EMBL" id="GMT19072.1"/>
    </source>
</evidence>
<organism evidence="2 3">
    <name type="scientific">Pristionchus fissidentatus</name>
    <dbReference type="NCBI Taxonomy" id="1538716"/>
    <lineage>
        <taxon>Eukaryota</taxon>
        <taxon>Metazoa</taxon>
        <taxon>Ecdysozoa</taxon>
        <taxon>Nematoda</taxon>
        <taxon>Chromadorea</taxon>
        <taxon>Rhabditida</taxon>
        <taxon>Rhabditina</taxon>
        <taxon>Diplogasteromorpha</taxon>
        <taxon>Diplogasteroidea</taxon>
        <taxon>Neodiplogasteridae</taxon>
        <taxon>Pristionchus</taxon>
    </lineage>
</organism>
<evidence type="ECO:0000313" key="3">
    <source>
        <dbReference type="Proteomes" id="UP001432322"/>
    </source>
</evidence>
<accession>A0AAV5VH72</accession>
<feature type="region of interest" description="Disordered" evidence="1">
    <location>
        <begin position="1"/>
        <end position="47"/>
    </location>
</feature>
<feature type="compositionally biased region" description="Low complexity" evidence="1">
    <location>
        <begin position="26"/>
        <end position="39"/>
    </location>
</feature>
<dbReference type="EMBL" id="BTSY01000003">
    <property type="protein sequence ID" value="GMT19072.1"/>
    <property type="molecule type" value="Genomic_DNA"/>
</dbReference>
<protein>
    <submittedName>
        <fullName evidence="2">Uncharacterized protein</fullName>
    </submittedName>
</protein>
<dbReference type="AlphaFoldDB" id="A0AAV5VH72"/>
<feature type="compositionally biased region" description="Basic and acidic residues" evidence="1">
    <location>
        <begin position="223"/>
        <end position="237"/>
    </location>
</feature>
<dbReference type="GO" id="GO:0020037">
    <property type="term" value="F:heme binding"/>
    <property type="evidence" value="ECO:0007669"/>
    <property type="project" value="InterPro"/>
</dbReference>
<feature type="region of interest" description="Disordered" evidence="1">
    <location>
        <begin position="188"/>
        <end position="251"/>
    </location>
</feature>
<proteinExistence type="predicted"/>
<comment type="caution">
    <text evidence="2">The sequence shown here is derived from an EMBL/GenBank/DDBJ whole genome shotgun (WGS) entry which is preliminary data.</text>
</comment>
<keyword evidence="3" id="KW-1185">Reference proteome</keyword>
<dbReference type="Gene3D" id="1.10.490.10">
    <property type="entry name" value="Globins"/>
    <property type="match status" value="1"/>
</dbReference>